<evidence type="ECO:0000313" key="2">
    <source>
        <dbReference type="EMBL" id="EIJ41054.1"/>
    </source>
</evidence>
<evidence type="ECO:0000256" key="1">
    <source>
        <dbReference type="SAM" id="Phobius"/>
    </source>
</evidence>
<keyword evidence="1" id="KW-0472">Membrane</keyword>
<protein>
    <recommendedName>
        <fullName evidence="4">DUF1538 domain-containing protein</fullName>
    </recommendedName>
</protein>
<feature type="transmembrane region" description="Helical" evidence="1">
    <location>
        <begin position="333"/>
        <end position="355"/>
    </location>
</feature>
<dbReference type="eggNOG" id="ENOG502Z7NN">
    <property type="taxonomic scope" value="Bacteria"/>
</dbReference>
<keyword evidence="3" id="KW-1185">Reference proteome</keyword>
<keyword evidence="1" id="KW-0812">Transmembrane</keyword>
<feature type="transmembrane region" description="Helical" evidence="1">
    <location>
        <begin position="185"/>
        <end position="206"/>
    </location>
</feature>
<dbReference type="EMBL" id="JH600070">
    <property type="protein sequence ID" value="EIJ41054.1"/>
    <property type="molecule type" value="Genomic_DNA"/>
</dbReference>
<sequence length="597" mass="65119">MYKKYRYGEVMSAATVQQKIVSYNQITHKPEYDPEGHELHYTPPKIHLRWLDVYRLLQPYIQVRLFDQLRAILPIAFYLYLFQEYILLANINELQVILFGLFAVVIGLMLFMEGLKYGLMPFGENIGDVLPRKLGLNGVLFIVFLLGIGVTLAEPAIGALKAAGSIVDPYQATYLYFILNHRSGALVLVVGIGVGLAAVVATLRLIKLWNLKPLIYMTLIPTLLLSFYMHGDSDLRNILGLAWDCGAVTTGPVTVPLVLSLGIGIAAATGRSDNALAGFGIVTLASIFPILGVLLLGVYIKATVPVETILSIVQQGVVTGALPWYETTPFFEIISGIRAIVPLVIFLFCVMVFILKEKIPKQKFVAYGIILAIIGMIVFNLGLTHGLTKLGTQTGGLVPSVFERFSEHWIGATIIFVFAWFLGFGATLAEPALHAVGLTVETLTQGSYKKNLLIYAVSLGVAFGIGCGVLMLIYRVPLAYLLIPGYVVAIILTIMCKEEYVNIAWDSAGVTTGPVTVPLVLALGLGLGNSLHALEGFGILALASIGPILTVLITGLWIEWQVRRSHKTKQQVHLILEDAKRAKPAIKPPILSTNPII</sequence>
<organism evidence="2 3">
    <name type="scientific">Beggiatoa alba B18LD</name>
    <dbReference type="NCBI Taxonomy" id="395493"/>
    <lineage>
        <taxon>Bacteria</taxon>
        <taxon>Pseudomonadati</taxon>
        <taxon>Pseudomonadota</taxon>
        <taxon>Gammaproteobacteria</taxon>
        <taxon>Thiotrichales</taxon>
        <taxon>Thiotrichaceae</taxon>
        <taxon>Beggiatoa</taxon>
    </lineage>
</organism>
<dbReference type="Pfam" id="PF07556">
    <property type="entry name" value="DUF1538"/>
    <property type="match status" value="2"/>
</dbReference>
<feature type="transmembrane region" description="Helical" evidence="1">
    <location>
        <begin position="364"/>
        <end position="388"/>
    </location>
</feature>
<feature type="transmembrane region" description="Helical" evidence="1">
    <location>
        <begin position="479"/>
        <end position="496"/>
    </location>
</feature>
<feature type="transmembrane region" description="Helical" evidence="1">
    <location>
        <begin position="134"/>
        <end position="153"/>
    </location>
</feature>
<feature type="transmembrane region" description="Helical" evidence="1">
    <location>
        <begin position="408"/>
        <end position="429"/>
    </location>
</feature>
<feature type="transmembrane region" description="Helical" evidence="1">
    <location>
        <begin position="503"/>
        <end position="525"/>
    </location>
</feature>
<proteinExistence type="predicted"/>
<keyword evidence="1" id="KW-1133">Transmembrane helix</keyword>
<feature type="transmembrane region" description="Helical" evidence="1">
    <location>
        <begin position="71"/>
        <end position="88"/>
    </location>
</feature>
<evidence type="ECO:0008006" key="4">
    <source>
        <dbReference type="Google" id="ProtNLM"/>
    </source>
</evidence>
<feature type="transmembrane region" description="Helical" evidence="1">
    <location>
        <begin position="537"/>
        <end position="558"/>
    </location>
</feature>
<feature type="transmembrane region" description="Helical" evidence="1">
    <location>
        <begin position="276"/>
        <end position="300"/>
    </location>
</feature>
<feature type="transmembrane region" description="Helical" evidence="1">
    <location>
        <begin position="251"/>
        <end position="269"/>
    </location>
</feature>
<gene>
    <name evidence="2" type="ORF">BegalDRAFT_0130</name>
</gene>
<dbReference type="InterPro" id="IPR011435">
    <property type="entry name" value="UmpAB"/>
</dbReference>
<evidence type="ECO:0000313" key="3">
    <source>
        <dbReference type="Proteomes" id="UP000005744"/>
    </source>
</evidence>
<dbReference type="STRING" id="395493.BegalDRAFT_0130"/>
<dbReference type="Proteomes" id="UP000005744">
    <property type="component" value="Unassembled WGS sequence"/>
</dbReference>
<accession>I3CBR1</accession>
<feature type="transmembrane region" description="Helical" evidence="1">
    <location>
        <begin position="213"/>
        <end position="231"/>
    </location>
</feature>
<feature type="transmembrane region" description="Helical" evidence="1">
    <location>
        <begin position="452"/>
        <end position="473"/>
    </location>
</feature>
<reference evidence="2 3" key="1">
    <citation type="submission" date="2011-11" db="EMBL/GenBank/DDBJ databases">
        <title>Improved High-Quality Draft sequence of Beggiatoa alba B18lD.</title>
        <authorList>
            <consortium name="US DOE Joint Genome Institute"/>
            <person name="Lucas S."/>
            <person name="Han J."/>
            <person name="Lapidus A."/>
            <person name="Cheng J.-F."/>
            <person name="Goodwin L."/>
            <person name="Pitluck S."/>
            <person name="Peters L."/>
            <person name="Mikhailova N."/>
            <person name="Held B."/>
            <person name="Detter J.C."/>
            <person name="Han C."/>
            <person name="Tapia R."/>
            <person name="Land M."/>
            <person name="Hauser L."/>
            <person name="Kyrpides N."/>
            <person name="Ivanova N."/>
            <person name="Pagani I."/>
            <person name="Samuel K."/>
            <person name="Teske A."/>
            <person name="Mueller J."/>
            <person name="Woyke T."/>
        </authorList>
    </citation>
    <scope>NUCLEOTIDE SEQUENCE [LARGE SCALE GENOMIC DNA]</scope>
    <source>
        <strain evidence="2 3">B18LD</strain>
    </source>
</reference>
<name>I3CBR1_9GAMM</name>
<feature type="transmembrane region" description="Helical" evidence="1">
    <location>
        <begin position="94"/>
        <end position="113"/>
    </location>
</feature>
<dbReference type="HOGENOM" id="CLU_026769_2_2_6"/>
<dbReference type="AlphaFoldDB" id="I3CBR1"/>
<dbReference type="OrthoDB" id="9781614at2"/>